<accession>A0A9P9D4Y6</accession>
<dbReference type="InterPro" id="IPR004886">
    <property type="entry name" value="Glucanosyltransferase"/>
</dbReference>
<protein>
    <recommendedName>
        <fullName evidence="5">1,3-beta-glucanosyltransferase</fullName>
        <ecNumber evidence="5">2.4.1.-</ecNumber>
    </recommendedName>
</protein>
<dbReference type="AlphaFoldDB" id="A0A9P9D4Y6"/>
<dbReference type="Pfam" id="PF03198">
    <property type="entry name" value="Glyco_hydro_72"/>
    <property type="match status" value="1"/>
</dbReference>
<dbReference type="EC" id="2.4.1.-" evidence="5"/>
<name>A0A9P9D4Y6_9PLEO</name>
<dbReference type="GO" id="GO:0042124">
    <property type="term" value="F:1,3-beta-glucanosyltransferase activity"/>
    <property type="evidence" value="ECO:0007669"/>
    <property type="project" value="TreeGrafter"/>
</dbReference>
<evidence type="ECO:0000256" key="1">
    <source>
        <dbReference type="ARBA" id="ARBA00004609"/>
    </source>
</evidence>
<evidence type="ECO:0000313" key="9">
    <source>
        <dbReference type="Proteomes" id="UP000700596"/>
    </source>
</evidence>
<evidence type="ECO:0000313" key="8">
    <source>
        <dbReference type="EMBL" id="KAH7112484.1"/>
    </source>
</evidence>
<dbReference type="OrthoDB" id="5372413at2759"/>
<evidence type="ECO:0000256" key="7">
    <source>
        <dbReference type="SAM" id="Phobius"/>
    </source>
</evidence>
<keyword evidence="3 5" id="KW-0732">Signal</keyword>
<keyword evidence="5" id="KW-0808">Transferase</keyword>
<dbReference type="Gene3D" id="3.20.20.80">
    <property type="entry name" value="Glycosidases"/>
    <property type="match status" value="1"/>
</dbReference>
<dbReference type="PANTHER" id="PTHR31468:SF4">
    <property type="entry name" value="1,3-BETA-GLUCANOSYLTRANSFERASE GAS3-RELATED"/>
    <property type="match status" value="1"/>
</dbReference>
<feature type="region of interest" description="Disordered" evidence="6">
    <location>
        <begin position="580"/>
        <end position="623"/>
    </location>
</feature>
<keyword evidence="7" id="KW-1133">Transmembrane helix</keyword>
<feature type="chain" id="PRO_5040527795" description="1,3-beta-glucanosyltransferase" evidence="5">
    <location>
        <begin position="19"/>
        <end position="623"/>
    </location>
</feature>
<comment type="caution">
    <text evidence="8">The sequence shown here is derived from an EMBL/GenBank/DDBJ whole genome shotgun (WGS) entry which is preliminary data.</text>
</comment>
<comment type="function">
    <text evidence="5">Splits internally a 1,3-beta-glucan molecule and transfers the newly generated reducing end (the donor) to the non-reducing end of another 1,3-beta-glucan molecule (the acceptor) forming a 1,3-beta linkage, resulting in the elongation of 1,3-beta-glucan chains in the cell wall.</text>
</comment>
<reference evidence="8" key="1">
    <citation type="journal article" date="2021" name="Nat. Commun.">
        <title>Genetic determinants of endophytism in the Arabidopsis root mycobiome.</title>
        <authorList>
            <person name="Mesny F."/>
            <person name="Miyauchi S."/>
            <person name="Thiergart T."/>
            <person name="Pickel B."/>
            <person name="Atanasova L."/>
            <person name="Karlsson M."/>
            <person name="Huettel B."/>
            <person name="Barry K.W."/>
            <person name="Haridas S."/>
            <person name="Chen C."/>
            <person name="Bauer D."/>
            <person name="Andreopoulos W."/>
            <person name="Pangilinan J."/>
            <person name="LaButti K."/>
            <person name="Riley R."/>
            <person name="Lipzen A."/>
            <person name="Clum A."/>
            <person name="Drula E."/>
            <person name="Henrissat B."/>
            <person name="Kohler A."/>
            <person name="Grigoriev I.V."/>
            <person name="Martin F.M."/>
            <person name="Hacquard S."/>
        </authorList>
    </citation>
    <scope>NUCLEOTIDE SEQUENCE</scope>
    <source>
        <strain evidence="8">MPI-CAGE-CH-0243</strain>
    </source>
</reference>
<keyword evidence="5 7" id="KW-0472">Membrane</keyword>
<feature type="compositionally biased region" description="Polar residues" evidence="6">
    <location>
        <begin position="455"/>
        <end position="477"/>
    </location>
</feature>
<comment type="similarity">
    <text evidence="2 5">Belongs to the glycosyl hydrolase 72 family.</text>
</comment>
<keyword evidence="9" id="KW-1185">Reference proteome</keyword>
<evidence type="ECO:0000256" key="3">
    <source>
        <dbReference type="ARBA" id="ARBA00022729"/>
    </source>
</evidence>
<feature type="region of interest" description="Disordered" evidence="6">
    <location>
        <begin position="452"/>
        <end position="477"/>
    </location>
</feature>
<feature type="compositionally biased region" description="Basic and acidic residues" evidence="6">
    <location>
        <begin position="610"/>
        <end position="623"/>
    </location>
</feature>
<evidence type="ECO:0000256" key="4">
    <source>
        <dbReference type="ARBA" id="ARBA00023180"/>
    </source>
</evidence>
<organism evidence="8 9">
    <name type="scientific">Dendryphion nanum</name>
    <dbReference type="NCBI Taxonomy" id="256645"/>
    <lineage>
        <taxon>Eukaryota</taxon>
        <taxon>Fungi</taxon>
        <taxon>Dikarya</taxon>
        <taxon>Ascomycota</taxon>
        <taxon>Pezizomycotina</taxon>
        <taxon>Dothideomycetes</taxon>
        <taxon>Pleosporomycetidae</taxon>
        <taxon>Pleosporales</taxon>
        <taxon>Torulaceae</taxon>
        <taxon>Dendryphion</taxon>
    </lineage>
</organism>
<feature type="transmembrane region" description="Helical" evidence="7">
    <location>
        <begin position="484"/>
        <end position="506"/>
    </location>
</feature>
<evidence type="ECO:0000256" key="6">
    <source>
        <dbReference type="SAM" id="MobiDB-lite"/>
    </source>
</evidence>
<keyword evidence="7" id="KW-0812">Transmembrane</keyword>
<sequence length="623" mass="68784">MTRIFVFLWLLFHPLVYALDYAAASGMFLVNNRTRGMITLNGIWYYLSNSTTDMTKMDPLTDPKACTRDAALMSNLGLNLIYVDRLDPEQNHDDCFSIFNSVGIYVALVLRSKNLFVGATDVNNEYTTDLMKETFQWIDAVKDYENLLAVDVGNFPFFTVIDITKYADAQKLYRAFVRDTRDYIKHNAPRPILVGGSLENFETSRGPTRMTMNGSYEHLTCRIPNESTPSWAEYVGFRNLDSFEHGPRGGLNETIRKLSASMRNATTPTWMSAYASSRQNGKPKYEVYNETLVETAVLYNSSWDIVTPYGPMAGGARYEWTNVQLSEPLINWYITTMDSNGNMQLTENYDYLQSIFAQYNTDSWLSGNTVTGLAQIEPRECKPELILNKTSSISSTRTLSLATDWALPTRPSGVDALITNGARGKRGQMVDVLITKVEYQIKNSKGEVTELALSPSKSEARITTSGPPLATGKSSSKLSTGAKAGIGVGAAVGGILAIAGGVLFLLHRRRRNNKAHITDETNGINGTNGANDTFAKDDKSYLKAELSAGPDVEARLSAEMPAGQTPKEVPGDTLIANEYPGMKARMDGPPVELPAVEIPQELPAQPSPAEETRLLGHGNERRN</sequence>
<dbReference type="Proteomes" id="UP000700596">
    <property type="component" value="Unassembled WGS sequence"/>
</dbReference>
<dbReference type="SUPFAM" id="SSF51445">
    <property type="entry name" value="(Trans)glycosidases"/>
    <property type="match status" value="1"/>
</dbReference>
<keyword evidence="4" id="KW-0325">Glycoprotein</keyword>
<dbReference type="GO" id="GO:0031505">
    <property type="term" value="P:fungal-type cell wall organization"/>
    <property type="evidence" value="ECO:0007669"/>
    <property type="project" value="TreeGrafter"/>
</dbReference>
<dbReference type="PANTHER" id="PTHR31468">
    <property type="entry name" value="1,3-BETA-GLUCANOSYLTRANSFERASE GAS1"/>
    <property type="match status" value="1"/>
</dbReference>
<keyword evidence="5" id="KW-0336">GPI-anchor</keyword>
<evidence type="ECO:0000256" key="2">
    <source>
        <dbReference type="ARBA" id="ARBA00007528"/>
    </source>
</evidence>
<dbReference type="InterPro" id="IPR017853">
    <property type="entry name" value="GH"/>
</dbReference>
<proteinExistence type="inferred from homology"/>
<comment type="subcellular location">
    <subcellularLocation>
        <location evidence="1 5">Cell membrane</location>
        <topology evidence="1 5">Lipid-anchor</topology>
        <topology evidence="1 5">GPI-anchor</topology>
    </subcellularLocation>
</comment>
<dbReference type="GO" id="GO:0005886">
    <property type="term" value="C:plasma membrane"/>
    <property type="evidence" value="ECO:0007669"/>
    <property type="project" value="UniProtKB-SubCell"/>
</dbReference>
<dbReference type="GO" id="GO:0071970">
    <property type="term" value="P:fungal-type cell wall (1-&gt;3)-beta-D-glucan biosynthetic process"/>
    <property type="evidence" value="ECO:0007669"/>
    <property type="project" value="TreeGrafter"/>
</dbReference>
<gene>
    <name evidence="8" type="ORF">B0J11DRAFT_185776</name>
</gene>
<evidence type="ECO:0000256" key="5">
    <source>
        <dbReference type="RuleBase" id="RU361209"/>
    </source>
</evidence>
<dbReference type="EMBL" id="JAGMWT010000021">
    <property type="protein sequence ID" value="KAH7112484.1"/>
    <property type="molecule type" value="Genomic_DNA"/>
</dbReference>
<keyword evidence="5" id="KW-0449">Lipoprotein</keyword>
<dbReference type="GO" id="GO:0098552">
    <property type="term" value="C:side of membrane"/>
    <property type="evidence" value="ECO:0007669"/>
    <property type="project" value="UniProtKB-KW"/>
</dbReference>
<feature type="signal peptide" evidence="5">
    <location>
        <begin position="1"/>
        <end position="18"/>
    </location>
</feature>